<dbReference type="GO" id="GO:0043130">
    <property type="term" value="F:ubiquitin binding"/>
    <property type="evidence" value="ECO:0007669"/>
    <property type="project" value="TreeGrafter"/>
</dbReference>
<sequence>MPVIEHNDQRFELSHSEEQKLNEFQMITSFPTDELPNVIKLLRNHSWQLEHALGRYFDDNWKENLDFAPQPTPAQNTIPVQQSQSDERQILEDTRSELPISLRIPNILENPFGMVPKLPFIHRLPYNYKEKFQIIGLNGQPNATDVYSRNSVLLAVLFLPNLIVRLSVHMFSWLGILISYALGQNMAKSKASYNWVIPQKPQVDRKPEDTFSDIRETCGENAEELLSLCSMKSYNEIFDECESKYKFMLLLFLGPITGEEEKICHSSKTFLTHFLSHPSTIALFKTHSDNLEIYIRTVQDPECWALAKQLKLKYTLECLLVANVHNRLNSTSGSRKMSVLSALKVKSLARFQDSFKSAIRRYSPELIASQTEMQELEMVRKMKEMQDEAYHESLKLDTEKQLERERQEESLKQKLISEAQQKEILKIKDLFYQFTMLLHSLKSGSNAEVKPTEKISNIQFRTSDGKRIVKKFSGSNTLRDVYIDIAAHLYLTSSDQYIEGNNLDTISEILINISENPEYATAIESTNIAGELLESKTENQLKAILEKGISELRSKTELEDISFDFELVSPFPRKQTPNDPSIQLKTRSELWPNGSLLIESLDNDDSSEGEDESDDAGHST</sequence>
<dbReference type="PROSITE" id="PS50033">
    <property type="entry name" value="UBX"/>
    <property type="match status" value="1"/>
</dbReference>
<dbReference type="VEuPathDB" id="FungiDB:KLLA0_B01001g"/>
<dbReference type="GO" id="GO:0005783">
    <property type="term" value="C:endoplasmic reticulum"/>
    <property type="evidence" value="ECO:0007669"/>
    <property type="project" value="TreeGrafter"/>
</dbReference>
<feature type="region of interest" description="Disordered" evidence="2">
    <location>
        <begin position="595"/>
        <end position="620"/>
    </location>
</feature>
<dbReference type="PANTHER" id="PTHR23322:SF1">
    <property type="entry name" value="FAS-ASSOCIATED FACTOR 2"/>
    <property type="match status" value="1"/>
</dbReference>
<organism evidence="4">
    <name type="scientific">Kluyveromyces lactis</name>
    <name type="common">Yeast</name>
    <name type="synonym">Candida sphaerica</name>
    <dbReference type="NCBI Taxonomy" id="28985"/>
    <lineage>
        <taxon>Eukaryota</taxon>
        <taxon>Fungi</taxon>
        <taxon>Dikarya</taxon>
        <taxon>Ascomycota</taxon>
        <taxon>Saccharomycotina</taxon>
        <taxon>Saccharomycetes</taxon>
        <taxon>Saccharomycetales</taxon>
        <taxon>Saccharomycetaceae</taxon>
        <taxon>Kluyveromyces</taxon>
    </lineage>
</organism>
<dbReference type="Gene3D" id="1.10.8.10">
    <property type="entry name" value="DNA helicase RuvA subunit, C-terminal domain"/>
    <property type="match status" value="1"/>
</dbReference>
<evidence type="ECO:0000256" key="2">
    <source>
        <dbReference type="SAM" id="MobiDB-lite"/>
    </source>
</evidence>
<dbReference type="Pfam" id="PF14555">
    <property type="entry name" value="UBA_4"/>
    <property type="match status" value="1"/>
</dbReference>
<dbReference type="InterPro" id="IPR001012">
    <property type="entry name" value="UBX_dom"/>
</dbReference>
<dbReference type="InterPro" id="IPR029071">
    <property type="entry name" value="Ubiquitin-like_domsf"/>
</dbReference>
<dbReference type="GO" id="GO:0036503">
    <property type="term" value="P:ERAD pathway"/>
    <property type="evidence" value="ECO:0007669"/>
    <property type="project" value="TreeGrafter"/>
</dbReference>
<feature type="compositionally biased region" description="Acidic residues" evidence="2">
    <location>
        <begin position="601"/>
        <end position="614"/>
    </location>
</feature>
<dbReference type="GO" id="GO:0006355">
    <property type="term" value="P:regulation of DNA-templated transcription"/>
    <property type="evidence" value="ECO:0007669"/>
    <property type="project" value="InterPro"/>
</dbReference>
<dbReference type="GO" id="GO:0005634">
    <property type="term" value="C:nucleus"/>
    <property type="evidence" value="ECO:0007669"/>
    <property type="project" value="InterPro"/>
</dbReference>
<protein>
    <submittedName>
        <fullName evidence="4">Secretion lowering protein</fullName>
    </submittedName>
</protein>
<dbReference type="EMBL" id="AJ488285">
    <property type="protein sequence ID" value="CAD32546.1"/>
    <property type="molecule type" value="Genomic_DNA"/>
</dbReference>
<reference evidence="4" key="1">
    <citation type="submission" date="2002-05" db="EMBL/GenBank/DDBJ databases">
        <title>Characterization of yeast Kluyveromyces lactis mutations, conferring super-secretion of recombinant proteins.</title>
        <authorList>
            <person name="Bartkeviciute D."/>
        </authorList>
    </citation>
    <scope>NUCLEOTIDE SEQUENCE</scope>
</reference>
<evidence type="ECO:0000259" key="3">
    <source>
        <dbReference type="PROSITE" id="PS50033"/>
    </source>
</evidence>
<feature type="domain" description="UBX" evidence="3">
    <location>
        <begin position="451"/>
        <end position="482"/>
    </location>
</feature>
<evidence type="ECO:0000256" key="1">
    <source>
        <dbReference type="ARBA" id="ARBA00023242"/>
    </source>
</evidence>
<dbReference type="Pfam" id="PF10297">
    <property type="entry name" value="Hap4_Hap_bind"/>
    <property type="match status" value="1"/>
</dbReference>
<accession>Q7ZA19</accession>
<dbReference type="Gene3D" id="3.10.20.90">
    <property type="entry name" value="Phosphatidylinositol 3-kinase Catalytic Subunit, Chain A, domain 1"/>
    <property type="match status" value="1"/>
</dbReference>
<keyword evidence="1" id="KW-0539">Nucleus</keyword>
<dbReference type="Pfam" id="PF00789">
    <property type="entry name" value="UBX"/>
    <property type="match status" value="1"/>
</dbReference>
<dbReference type="AlphaFoldDB" id="Q7ZA19"/>
<dbReference type="InterPro" id="IPR018287">
    <property type="entry name" value="Hap4_TF_heteromerisation"/>
</dbReference>
<dbReference type="SMART" id="SM00166">
    <property type="entry name" value="UBX"/>
    <property type="match status" value="1"/>
</dbReference>
<name>Q7ZA19_KLULC</name>
<dbReference type="InterPro" id="IPR050730">
    <property type="entry name" value="UBX_domain-protein"/>
</dbReference>
<evidence type="ECO:0000313" key="4">
    <source>
        <dbReference type="EMBL" id="CAD32546.1"/>
    </source>
</evidence>
<dbReference type="PANTHER" id="PTHR23322">
    <property type="entry name" value="FAS-ASSOCIATED PROTEIN"/>
    <property type="match status" value="1"/>
</dbReference>
<gene>
    <name evidence="4" type="primary">sel1</name>
</gene>
<proteinExistence type="predicted"/>
<dbReference type="SUPFAM" id="SSF54236">
    <property type="entry name" value="Ubiquitin-like"/>
    <property type="match status" value="1"/>
</dbReference>